<sequence>MDRITQSYLREFLTLQDIRPKSDSLDFEKFVNYSIVSKEYNGEFKIEDISTGEAQGVDGIAIIVNGRLVTSVEEIDDLSNLNRYLEVTYLFIQSKTSSAFNGNDMGMFAITVKELFQERPSIVLNSELRHAHKLIQHIYDLSPKMTRGKPKLKLYYVTTGIWVDDQNLLAIIDNGCKDLATLNLFSNVSFEPCDGSQIQSYYNKTKEGVSATFVFRDKVTLPDAEGITEAYFGLLPYEEFLKVICDENRQIKNIFSDNIRDFLGDNPVNDKIAATINLGKFDFFSVLNNGITVVATTLTSSGNRFSISDYQIVNGCQTSHVLYSNRNVQGIEKVTIPFRLIATDKDEIKNEITVATNSQTAIKPEQLEALSGFQKGLEQYYNTFAGDGRLYYERRTNQYSTDDTIPKIKIISIPTQIKAFASMFLDLPHQVSRYYGTIVNNVGEQFFKQDHKYAPYYVSAYALYRLEYYFRSNNIDPKYRKCKFHLLTIFRRISNSADLPNFNSSKIEGYCTKIITILNDSSLCLSYFIEATKVIDNSGYDINDADTFKQKDVAANLQ</sequence>
<dbReference type="RefSeq" id="WP_021167955.1">
    <property type="nucleotide sequence ID" value="NZ_CTRP01000012.1"/>
</dbReference>
<evidence type="ECO:0000259" key="1">
    <source>
        <dbReference type="Pfam" id="PF10592"/>
    </source>
</evidence>
<dbReference type="AlphaFoldDB" id="A0A0U1L0F5"/>
<evidence type="ECO:0000313" key="2">
    <source>
        <dbReference type="EMBL" id="CQR73146.1"/>
    </source>
</evidence>
<proteinExistence type="predicted"/>
<dbReference type="Pfam" id="PF10592">
    <property type="entry name" value="AIPR"/>
    <property type="match status" value="1"/>
</dbReference>
<protein>
    <recommendedName>
        <fullName evidence="1">Abortive phage infection protein C-terminal domain-containing protein</fullName>
    </recommendedName>
</protein>
<feature type="domain" description="Abortive phage infection protein C-terminal" evidence="1">
    <location>
        <begin position="255"/>
        <end position="493"/>
    </location>
</feature>
<gene>
    <name evidence="2" type="ORF">SpAn4DRAFT_2378</name>
</gene>
<keyword evidence="3" id="KW-1185">Reference proteome</keyword>
<dbReference type="InterPro" id="IPR018891">
    <property type="entry name" value="AIPR_C"/>
</dbReference>
<reference evidence="3" key="1">
    <citation type="submission" date="2015-03" db="EMBL/GenBank/DDBJ databases">
        <authorList>
            <person name="Nijsse Bart"/>
        </authorList>
    </citation>
    <scope>NUCLEOTIDE SEQUENCE [LARGE SCALE GENOMIC DNA]</scope>
</reference>
<dbReference type="Proteomes" id="UP000049855">
    <property type="component" value="Unassembled WGS sequence"/>
</dbReference>
<dbReference type="EMBL" id="CTRP01000012">
    <property type="protein sequence ID" value="CQR73146.1"/>
    <property type="molecule type" value="Genomic_DNA"/>
</dbReference>
<name>A0A0U1L0F5_9FIRM</name>
<evidence type="ECO:0000313" key="3">
    <source>
        <dbReference type="Proteomes" id="UP000049855"/>
    </source>
</evidence>
<organism evidence="2 3">
    <name type="scientific">Sporomusa ovata</name>
    <dbReference type="NCBI Taxonomy" id="2378"/>
    <lineage>
        <taxon>Bacteria</taxon>
        <taxon>Bacillati</taxon>
        <taxon>Bacillota</taxon>
        <taxon>Negativicutes</taxon>
        <taxon>Selenomonadales</taxon>
        <taxon>Sporomusaceae</taxon>
        <taxon>Sporomusa</taxon>
    </lineage>
</organism>
<accession>A0A0U1L0F5</accession>